<dbReference type="EMBL" id="LWCA01000089">
    <property type="protein sequence ID" value="OAF70998.1"/>
    <property type="molecule type" value="Genomic_DNA"/>
</dbReference>
<dbReference type="Proteomes" id="UP000078046">
    <property type="component" value="Unassembled WGS sequence"/>
</dbReference>
<evidence type="ECO:0000313" key="2">
    <source>
        <dbReference type="Proteomes" id="UP000078046"/>
    </source>
</evidence>
<accession>A0A177B9M3</accession>
<keyword evidence="2" id="KW-1185">Reference proteome</keyword>
<sequence length="80" mass="9262">MSRYFILKEFIIDSSTNENGYVKWLANIDARPAIKVDDVYGDCTLPDMICGIIFLYAMLKNIKVHITIMDIDKIKDRFAI</sequence>
<evidence type="ECO:0000313" key="1">
    <source>
        <dbReference type="EMBL" id="OAF70998.1"/>
    </source>
</evidence>
<gene>
    <name evidence="1" type="ORF">A3Q56_01225</name>
</gene>
<organism evidence="1 2">
    <name type="scientific">Intoshia linei</name>
    <dbReference type="NCBI Taxonomy" id="1819745"/>
    <lineage>
        <taxon>Eukaryota</taxon>
        <taxon>Metazoa</taxon>
        <taxon>Spiralia</taxon>
        <taxon>Lophotrochozoa</taxon>
        <taxon>Mesozoa</taxon>
        <taxon>Orthonectida</taxon>
        <taxon>Rhopaluridae</taxon>
        <taxon>Intoshia</taxon>
    </lineage>
</organism>
<proteinExistence type="predicted"/>
<name>A0A177B9M3_9BILA</name>
<protein>
    <submittedName>
        <fullName evidence="1">Uncharacterized protein</fullName>
    </submittedName>
</protein>
<dbReference type="AlphaFoldDB" id="A0A177B9M3"/>
<comment type="caution">
    <text evidence="1">The sequence shown here is derived from an EMBL/GenBank/DDBJ whole genome shotgun (WGS) entry which is preliminary data.</text>
</comment>
<reference evidence="1 2" key="1">
    <citation type="submission" date="2016-04" db="EMBL/GenBank/DDBJ databases">
        <title>The genome of Intoshia linei affirms orthonectids as highly simplified spiralians.</title>
        <authorList>
            <person name="Mikhailov K.V."/>
            <person name="Slusarev G.S."/>
            <person name="Nikitin M.A."/>
            <person name="Logacheva M.D."/>
            <person name="Penin A."/>
            <person name="Aleoshin V."/>
            <person name="Panchin Y.V."/>
        </authorList>
    </citation>
    <scope>NUCLEOTIDE SEQUENCE [LARGE SCALE GENOMIC DNA]</scope>
    <source>
        <strain evidence="1">Intl2013</strain>
        <tissue evidence="1">Whole animal</tissue>
    </source>
</reference>